<name>A0ABZ2TTY7_9FLAO</name>
<accession>A0ABZ2TTY7</accession>
<dbReference type="RefSeq" id="WP_340932542.1">
    <property type="nucleotide sequence ID" value="NZ_CP150496.1"/>
</dbReference>
<protein>
    <submittedName>
        <fullName evidence="1">Uncharacterized protein</fullName>
    </submittedName>
</protein>
<evidence type="ECO:0000313" key="1">
    <source>
        <dbReference type="EMBL" id="WYW55172.1"/>
    </source>
</evidence>
<gene>
    <name evidence="1" type="ORF">WG950_11605</name>
</gene>
<evidence type="ECO:0000313" key="2">
    <source>
        <dbReference type="Proteomes" id="UP001491088"/>
    </source>
</evidence>
<keyword evidence="2" id="KW-1185">Reference proteome</keyword>
<dbReference type="EMBL" id="CP150496">
    <property type="protein sequence ID" value="WYW55172.1"/>
    <property type="molecule type" value="Genomic_DNA"/>
</dbReference>
<proteinExistence type="predicted"/>
<organism evidence="1 2">
    <name type="scientific">Polaribacter marinaquae</name>
    <dbReference type="NCBI Taxonomy" id="1642819"/>
    <lineage>
        <taxon>Bacteria</taxon>
        <taxon>Pseudomonadati</taxon>
        <taxon>Bacteroidota</taxon>
        <taxon>Flavobacteriia</taxon>
        <taxon>Flavobacteriales</taxon>
        <taxon>Flavobacteriaceae</taxon>
    </lineage>
</organism>
<dbReference type="Proteomes" id="UP001491088">
    <property type="component" value="Chromosome"/>
</dbReference>
<sequence>MSRFTSYKIVENKLILTEDLYWTFEPNRKDSIQVWTFNDFDKKKITVENLENLISYNEDADIEIENKKSQIKIDIFTYFDNQNYEIHCSNYGTEIRPYNIDELNKIILNNENQFEKDKDKIQKYSEFIEKLSGFIENEKTKRERILNQLNETNSESSKKEKSKLKVLKQFENMILNFKQK</sequence>
<reference evidence="1 2" key="1">
    <citation type="submission" date="2024-03" db="EMBL/GenBank/DDBJ databases">
        <authorList>
            <person name="Cao K."/>
        </authorList>
    </citation>
    <scope>NUCLEOTIDE SEQUENCE [LARGE SCALE GENOMIC DNA]</scope>
    <source>
        <strain evidence="1 2">MCCC 1K00696</strain>
    </source>
</reference>